<evidence type="ECO:0000313" key="3">
    <source>
        <dbReference type="Proteomes" id="UP001212841"/>
    </source>
</evidence>
<feature type="region of interest" description="Disordered" evidence="1">
    <location>
        <begin position="16"/>
        <end position="62"/>
    </location>
</feature>
<proteinExistence type="predicted"/>
<accession>A0AAD5SFB0</accession>
<dbReference type="Proteomes" id="UP001212841">
    <property type="component" value="Unassembled WGS sequence"/>
</dbReference>
<reference evidence="2" key="1">
    <citation type="submission" date="2020-05" db="EMBL/GenBank/DDBJ databases">
        <title>Phylogenomic resolution of chytrid fungi.</title>
        <authorList>
            <person name="Stajich J.E."/>
            <person name="Amses K."/>
            <person name="Simmons R."/>
            <person name="Seto K."/>
            <person name="Myers J."/>
            <person name="Bonds A."/>
            <person name="Quandt C.A."/>
            <person name="Barry K."/>
            <person name="Liu P."/>
            <person name="Grigoriev I."/>
            <person name="Longcore J.E."/>
            <person name="James T.Y."/>
        </authorList>
    </citation>
    <scope>NUCLEOTIDE SEQUENCE</scope>
    <source>
        <strain evidence="2">JEL0318</strain>
    </source>
</reference>
<organism evidence="2 3">
    <name type="scientific">Rhizophlyctis rosea</name>
    <dbReference type="NCBI Taxonomy" id="64517"/>
    <lineage>
        <taxon>Eukaryota</taxon>
        <taxon>Fungi</taxon>
        <taxon>Fungi incertae sedis</taxon>
        <taxon>Chytridiomycota</taxon>
        <taxon>Chytridiomycota incertae sedis</taxon>
        <taxon>Chytridiomycetes</taxon>
        <taxon>Rhizophlyctidales</taxon>
        <taxon>Rhizophlyctidaceae</taxon>
        <taxon>Rhizophlyctis</taxon>
    </lineage>
</organism>
<evidence type="ECO:0000313" key="2">
    <source>
        <dbReference type="EMBL" id="KAJ3053108.1"/>
    </source>
</evidence>
<protein>
    <submittedName>
        <fullName evidence="2">Uncharacterized protein</fullName>
    </submittedName>
</protein>
<gene>
    <name evidence="2" type="ORF">HK097_005021</name>
</gene>
<keyword evidence="3" id="KW-1185">Reference proteome</keyword>
<dbReference type="AlphaFoldDB" id="A0AAD5SFB0"/>
<dbReference type="EMBL" id="JADGJD010000237">
    <property type="protein sequence ID" value="KAJ3053108.1"/>
    <property type="molecule type" value="Genomic_DNA"/>
</dbReference>
<sequence>MVAVRVAAAAGTEHIAKERNLRNGRGRGGRGKEEGGGTVGRVAGARRAEDPAANRRNVEEPQRRRASVFRTITQLEHMPIQNWCFSRSRISCVSNEDVGYIGEDGEVEISDGIILTSGLSWLSSVDINTQQSLEALKQRAVAVVVDPNQLVKGKVVIDAFRLINSQSAVLGQEPRQMTSNTGYFKNPAFRPSFTA</sequence>
<name>A0AAD5SFB0_9FUNG</name>
<evidence type="ECO:0000256" key="1">
    <source>
        <dbReference type="SAM" id="MobiDB-lite"/>
    </source>
</evidence>
<dbReference type="Gene3D" id="3.40.140.10">
    <property type="entry name" value="Cytidine Deaminase, domain 2"/>
    <property type="match status" value="1"/>
</dbReference>
<comment type="caution">
    <text evidence="2">The sequence shown here is derived from an EMBL/GenBank/DDBJ whole genome shotgun (WGS) entry which is preliminary data.</text>
</comment>
<feature type="compositionally biased region" description="Basic and acidic residues" evidence="1">
    <location>
        <begin position="46"/>
        <end position="62"/>
    </location>
</feature>